<sequence length="785" mass="87625">MSANEEELETDSRGKRRRIQRACDFCSVAGDGSEVPGGKCPTCLDANIECVYREATVKRAPKKNYVDSLEGQLDQSMVLINQVRSELAAAHFNGTSSGPTPTPRIDAATALTPQTPINNALDHRTAAMVILRARLRAFALPPPPPHGDDLEHLDLARNLAKLTVGRPVAQTFFGKGSGATLVNAVLGLKADVERSEAWSRGYTTPNPSDASVREGSSWTSRRMRFQTFKPWQRTSPRAHSFKLPPAAMINDLTELYFTHQNVYLPLLHRPTFERSLADGLHFTDYDFATTVILVCAVASRWSKDPEVFHLSADTTIGAGGLTCGWGWFNQVRNSRHEMSGPATLYDLQYYCLAVQFLECSSEPPMGWMLIGFGLRVAQDIGAHRRTAPHEIPSIQSELLKRAFWVLMYMDRLVSAGTGRTCALEENDVDVEMPIECDDEYWEHPTHPFQQPPGLPSKVTFFNKVLRLSYMLAWSLKLLYSLNKTRAVFDLDDTFETPLVAELDSALNNWYEGIPEHLRWDPQRQDLVFFNQSVALHCKYHHLQIYIHRRFIPSLRKSGPTGLPSLAVCTSAARACANMVDIQRRRTNVPTMINMLPAFTAGIVLLLNVWSSKRMGMMADPSREMVNVQKCMEVVQLCEDRWQSAGLFWDILAELASVGGLSLPSSSSPQVPSSSKHAHVSLDSAYTSIPHPQAPPVDPNFSNSGMYTSLPMEASMFTQVQTQAPFLPPDDFIDPAEVSRELGEMMNLLDNDTIAMWMNAPVGSRMEEWGNYFNDFSEITQGVPSS</sequence>
<evidence type="ECO:0000259" key="3">
    <source>
        <dbReference type="SMART" id="SM00906"/>
    </source>
</evidence>
<feature type="transmembrane region" description="Helical" evidence="2">
    <location>
        <begin position="591"/>
        <end position="609"/>
    </location>
</feature>
<protein>
    <submittedName>
        <fullName evidence="4">Fungal-specific transcription factor domain-containing protein</fullName>
    </submittedName>
</protein>
<dbReference type="Proteomes" id="UP001215598">
    <property type="component" value="Unassembled WGS sequence"/>
</dbReference>
<dbReference type="GO" id="GO:0000981">
    <property type="term" value="F:DNA-binding transcription factor activity, RNA polymerase II-specific"/>
    <property type="evidence" value="ECO:0007669"/>
    <property type="project" value="InterPro"/>
</dbReference>
<proteinExistence type="predicted"/>
<dbReference type="PANTHER" id="PTHR46910">
    <property type="entry name" value="TRANSCRIPTION FACTOR PDR1"/>
    <property type="match status" value="1"/>
</dbReference>
<keyword evidence="2" id="KW-1133">Transmembrane helix</keyword>
<name>A0AAD7HL53_9AGAR</name>
<dbReference type="AlphaFoldDB" id="A0AAD7HL53"/>
<comment type="caution">
    <text evidence="4">The sequence shown here is derived from an EMBL/GenBank/DDBJ whole genome shotgun (WGS) entry which is preliminary data.</text>
</comment>
<dbReference type="GO" id="GO:0003677">
    <property type="term" value="F:DNA binding"/>
    <property type="evidence" value="ECO:0007669"/>
    <property type="project" value="InterPro"/>
</dbReference>
<dbReference type="EMBL" id="JARKIB010000212">
    <property type="protein sequence ID" value="KAJ7723262.1"/>
    <property type="molecule type" value="Genomic_DNA"/>
</dbReference>
<dbReference type="Gene3D" id="4.10.240.10">
    <property type="entry name" value="Zn(2)-C6 fungal-type DNA-binding domain"/>
    <property type="match status" value="1"/>
</dbReference>
<reference evidence="4" key="1">
    <citation type="submission" date="2023-03" db="EMBL/GenBank/DDBJ databases">
        <title>Massive genome expansion in bonnet fungi (Mycena s.s.) driven by repeated elements and novel gene families across ecological guilds.</title>
        <authorList>
            <consortium name="Lawrence Berkeley National Laboratory"/>
            <person name="Harder C.B."/>
            <person name="Miyauchi S."/>
            <person name="Viragh M."/>
            <person name="Kuo A."/>
            <person name="Thoen E."/>
            <person name="Andreopoulos B."/>
            <person name="Lu D."/>
            <person name="Skrede I."/>
            <person name="Drula E."/>
            <person name="Henrissat B."/>
            <person name="Morin E."/>
            <person name="Kohler A."/>
            <person name="Barry K."/>
            <person name="LaButti K."/>
            <person name="Morin E."/>
            <person name="Salamov A."/>
            <person name="Lipzen A."/>
            <person name="Mereny Z."/>
            <person name="Hegedus B."/>
            <person name="Baldrian P."/>
            <person name="Stursova M."/>
            <person name="Weitz H."/>
            <person name="Taylor A."/>
            <person name="Grigoriev I.V."/>
            <person name="Nagy L.G."/>
            <person name="Martin F."/>
            <person name="Kauserud H."/>
        </authorList>
    </citation>
    <scope>NUCLEOTIDE SEQUENCE</scope>
    <source>
        <strain evidence="4">CBHHK182m</strain>
    </source>
</reference>
<dbReference type="PANTHER" id="PTHR46910:SF38">
    <property type="entry name" value="ZN(2)-C6 FUNGAL-TYPE DOMAIN-CONTAINING PROTEIN"/>
    <property type="match status" value="1"/>
</dbReference>
<dbReference type="Pfam" id="PF04082">
    <property type="entry name" value="Fungal_trans"/>
    <property type="match status" value="1"/>
</dbReference>
<keyword evidence="2" id="KW-0812">Transmembrane</keyword>
<dbReference type="InterPro" id="IPR007219">
    <property type="entry name" value="XnlR_reg_dom"/>
</dbReference>
<gene>
    <name evidence="4" type="ORF">B0H16DRAFT_342951</name>
</gene>
<dbReference type="GO" id="GO:0008270">
    <property type="term" value="F:zinc ion binding"/>
    <property type="evidence" value="ECO:0007669"/>
    <property type="project" value="InterPro"/>
</dbReference>
<organism evidence="4 5">
    <name type="scientific">Mycena metata</name>
    <dbReference type="NCBI Taxonomy" id="1033252"/>
    <lineage>
        <taxon>Eukaryota</taxon>
        <taxon>Fungi</taxon>
        <taxon>Dikarya</taxon>
        <taxon>Basidiomycota</taxon>
        <taxon>Agaricomycotina</taxon>
        <taxon>Agaricomycetes</taxon>
        <taxon>Agaricomycetidae</taxon>
        <taxon>Agaricales</taxon>
        <taxon>Marasmiineae</taxon>
        <taxon>Mycenaceae</taxon>
        <taxon>Mycena</taxon>
    </lineage>
</organism>
<dbReference type="InterPro" id="IPR050987">
    <property type="entry name" value="AtrR-like"/>
</dbReference>
<evidence type="ECO:0000313" key="5">
    <source>
        <dbReference type="Proteomes" id="UP001215598"/>
    </source>
</evidence>
<evidence type="ECO:0000256" key="2">
    <source>
        <dbReference type="SAM" id="Phobius"/>
    </source>
</evidence>
<evidence type="ECO:0000313" key="4">
    <source>
        <dbReference type="EMBL" id="KAJ7723262.1"/>
    </source>
</evidence>
<keyword evidence="5" id="KW-1185">Reference proteome</keyword>
<dbReference type="InterPro" id="IPR036864">
    <property type="entry name" value="Zn2-C6_fun-type_DNA-bd_sf"/>
</dbReference>
<keyword evidence="2" id="KW-0472">Membrane</keyword>
<feature type="domain" description="Xylanolytic transcriptional activator regulatory" evidence="3">
    <location>
        <begin position="366"/>
        <end position="439"/>
    </location>
</feature>
<accession>A0AAD7HL53</accession>
<dbReference type="SMART" id="SM00906">
    <property type="entry name" value="Fungal_trans"/>
    <property type="match status" value="1"/>
</dbReference>
<evidence type="ECO:0000256" key="1">
    <source>
        <dbReference type="ARBA" id="ARBA00023242"/>
    </source>
</evidence>
<keyword evidence="1" id="KW-0539">Nucleus</keyword>
<dbReference type="GO" id="GO:0006351">
    <property type="term" value="P:DNA-templated transcription"/>
    <property type="evidence" value="ECO:0007669"/>
    <property type="project" value="InterPro"/>
</dbReference>
<dbReference type="CDD" id="cd12148">
    <property type="entry name" value="fungal_TF_MHR"/>
    <property type="match status" value="1"/>
</dbReference>